<sequence>MRRGLLFANIGWLTDLTATALSGGARLAGRFLDLFAGAVSDDSAKDLMA</sequence>
<dbReference type="Proteomes" id="UP000612585">
    <property type="component" value="Unassembled WGS sequence"/>
</dbReference>
<comment type="caution">
    <text evidence="1">The sequence shown here is derived from an EMBL/GenBank/DDBJ whole genome shotgun (WGS) entry which is preliminary data.</text>
</comment>
<protein>
    <submittedName>
        <fullName evidence="1">Uncharacterized protein</fullName>
    </submittedName>
</protein>
<accession>A0A8J3ZDH9</accession>
<keyword evidence="2" id="KW-1185">Reference proteome</keyword>
<evidence type="ECO:0000313" key="1">
    <source>
        <dbReference type="EMBL" id="GIJ62194.1"/>
    </source>
</evidence>
<evidence type="ECO:0000313" key="2">
    <source>
        <dbReference type="Proteomes" id="UP000612585"/>
    </source>
</evidence>
<name>A0A8J3ZDH9_9ACTN</name>
<organism evidence="1 2">
    <name type="scientific">Virgisporangium aurantiacum</name>
    <dbReference type="NCBI Taxonomy" id="175570"/>
    <lineage>
        <taxon>Bacteria</taxon>
        <taxon>Bacillati</taxon>
        <taxon>Actinomycetota</taxon>
        <taxon>Actinomycetes</taxon>
        <taxon>Micromonosporales</taxon>
        <taxon>Micromonosporaceae</taxon>
        <taxon>Virgisporangium</taxon>
    </lineage>
</organism>
<dbReference type="EMBL" id="BOPG01000076">
    <property type="protein sequence ID" value="GIJ62194.1"/>
    <property type="molecule type" value="Genomic_DNA"/>
</dbReference>
<dbReference type="AlphaFoldDB" id="A0A8J3ZDH9"/>
<dbReference type="RefSeq" id="WP_204007846.1">
    <property type="nucleotide sequence ID" value="NZ_BOPG01000076.1"/>
</dbReference>
<reference evidence="1" key="1">
    <citation type="submission" date="2021-01" db="EMBL/GenBank/DDBJ databases">
        <title>Whole genome shotgun sequence of Virgisporangium aurantiacum NBRC 16421.</title>
        <authorList>
            <person name="Komaki H."/>
            <person name="Tamura T."/>
        </authorList>
    </citation>
    <scope>NUCLEOTIDE SEQUENCE</scope>
    <source>
        <strain evidence="1">NBRC 16421</strain>
    </source>
</reference>
<gene>
    <name evidence="1" type="ORF">Vau01_097100</name>
</gene>
<proteinExistence type="predicted"/>